<keyword evidence="2 5" id="KW-0808">Transferase</keyword>
<dbReference type="InterPro" id="IPR008145">
    <property type="entry name" value="GK/Ca_channel_bsu"/>
</dbReference>
<dbReference type="EMBL" id="AJWY01006897">
    <property type="protein sequence ID" value="EKC65571.1"/>
    <property type="molecule type" value="Genomic_DNA"/>
</dbReference>
<keyword evidence="3 5" id="KW-0418">Kinase</keyword>
<dbReference type="InterPro" id="IPR027417">
    <property type="entry name" value="P-loop_NTPase"/>
</dbReference>
<feature type="domain" description="Guanylate kinase-like" evidence="4">
    <location>
        <begin position="1"/>
        <end position="128"/>
    </location>
</feature>
<evidence type="ECO:0000256" key="2">
    <source>
        <dbReference type="ARBA" id="ARBA00022679"/>
    </source>
</evidence>
<proteinExistence type="inferred from homology"/>
<accession>K1U2A8</accession>
<dbReference type="SMART" id="SM00072">
    <property type="entry name" value="GuKc"/>
    <property type="match status" value="1"/>
</dbReference>
<dbReference type="PANTHER" id="PTHR23117:SF13">
    <property type="entry name" value="GUANYLATE KINASE"/>
    <property type="match status" value="1"/>
</dbReference>
<dbReference type="InterPro" id="IPR008144">
    <property type="entry name" value="Guanylate_kin-like_dom"/>
</dbReference>
<comment type="similarity">
    <text evidence="1">Belongs to the guanylate kinase family.</text>
</comment>
<dbReference type="Gene3D" id="3.40.50.300">
    <property type="entry name" value="P-loop containing nucleotide triphosphate hydrolases"/>
    <property type="match status" value="1"/>
</dbReference>
<name>K1U2A8_9ZZZZ</name>
<dbReference type="AlphaFoldDB" id="K1U2A8"/>
<comment type="caution">
    <text evidence="5">The sequence shown here is derived from an EMBL/GenBank/DDBJ whole genome shotgun (WGS) entry which is preliminary data.</text>
</comment>
<dbReference type="SUPFAM" id="SSF52540">
    <property type="entry name" value="P-loop containing nucleoside triphosphate hydrolases"/>
    <property type="match status" value="1"/>
</dbReference>
<evidence type="ECO:0000256" key="3">
    <source>
        <dbReference type="ARBA" id="ARBA00022777"/>
    </source>
</evidence>
<gene>
    <name evidence="5" type="ORF">LEA_10252</name>
</gene>
<sequence>MTKEQFETALAEGNIVEHTCYCENYYGTLRSEVERHMEQQIPVILVIEVEGAGNIKRMYPGSTTIFVMPPDMKELERRLRYRGTEAEEVIQKRLRRAETEIARSADYDEHVVNDVVDTCAEEIYSIIQKRIAEPDAE</sequence>
<dbReference type="GO" id="GO:0004385">
    <property type="term" value="F:GMP kinase activity"/>
    <property type="evidence" value="ECO:0007669"/>
    <property type="project" value="TreeGrafter"/>
</dbReference>
<organism evidence="5">
    <name type="scientific">human gut metagenome</name>
    <dbReference type="NCBI Taxonomy" id="408170"/>
    <lineage>
        <taxon>unclassified sequences</taxon>
        <taxon>metagenomes</taxon>
        <taxon>organismal metagenomes</taxon>
    </lineage>
</organism>
<evidence type="ECO:0000259" key="4">
    <source>
        <dbReference type="PROSITE" id="PS50052"/>
    </source>
</evidence>
<dbReference type="GO" id="GO:0005829">
    <property type="term" value="C:cytosol"/>
    <property type="evidence" value="ECO:0007669"/>
    <property type="project" value="TreeGrafter"/>
</dbReference>
<dbReference type="EC" id="2.7.-.-" evidence="5"/>
<dbReference type="Pfam" id="PF00625">
    <property type="entry name" value="Guanylate_kin"/>
    <property type="match status" value="1"/>
</dbReference>
<protein>
    <submittedName>
        <fullName evidence="5">Guanylate kinase</fullName>
        <ecNumber evidence="5">2.7.-.-</ecNumber>
    </submittedName>
</protein>
<reference evidence="5" key="1">
    <citation type="journal article" date="2013" name="Environ. Microbiol.">
        <title>Microbiota from the distal guts of lean and obese adolescents exhibit partial functional redundancy besides clear differences in community structure.</title>
        <authorList>
            <person name="Ferrer M."/>
            <person name="Ruiz A."/>
            <person name="Lanza F."/>
            <person name="Haange S.B."/>
            <person name="Oberbach A."/>
            <person name="Till H."/>
            <person name="Bargiela R."/>
            <person name="Campoy C."/>
            <person name="Segura M.T."/>
            <person name="Richter M."/>
            <person name="von Bergen M."/>
            <person name="Seifert J."/>
            <person name="Suarez A."/>
        </authorList>
    </citation>
    <scope>NUCLEOTIDE SEQUENCE</scope>
</reference>
<dbReference type="PANTHER" id="PTHR23117">
    <property type="entry name" value="GUANYLATE KINASE-RELATED"/>
    <property type="match status" value="1"/>
</dbReference>
<evidence type="ECO:0000256" key="1">
    <source>
        <dbReference type="ARBA" id="ARBA00005790"/>
    </source>
</evidence>
<dbReference type="PROSITE" id="PS50052">
    <property type="entry name" value="GUANYLATE_KINASE_2"/>
    <property type="match status" value="1"/>
</dbReference>
<evidence type="ECO:0000313" key="5">
    <source>
        <dbReference type="EMBL" id="EKC65571.1"/>
    </source>
</evidence>